<dbReference type="InParanoid" id="A0A177CYY6"/>
<keyword evidence="2" id="KW-1185">Reference proteome</keyword>
<proteinExistence type="predicted"/>
<evidence type="ECO:0000313" key="2">
    <source>
        <dbReference type="Proteomes" id="UP000077069"/>
    </source>
</evidence>
<dbReference type="RefSeq" id="XP_018043120.1">
    <property type="nucleotide sequence ID" value="XM_018185416.1"/>
</dbReference>
<accession>A0A177CYY6</accession>
<dbReference type="EMBL" id="KV441548">
    <property type="protein sequence ID" value="OAG12755.1"/>
    <property type="molecule type" value="Genomic_DNA"/>
</dbReference>
<dbReference type="Proteomes" id="UP000077069">
    <property type="component" value="Unassembled WGS sequence"/>
</dbReference>
<protein>
    <submittedName>
        <fullName evidence="1">Uncharacterized protein</fullName>
    </submittedName>
</protein>
<sequence length="86" mass="9611">MGTAGSRYCTASRRYSKSWALILRLLTLSRLIRVPFRAELPKLVFPDDLCGSQLASCIEAACACRLPVAQRRLCRTRLSTPSNCHL</sequence>
<name>A0A177CYY6_9PLEO</name>
<dbReference type="GeneID" id="28768902"/>
<reference evidence="1 2" key="1">
    <citation type="submission" date="2016-05" db="EMBL/GenBank/DDBJ databases">
        <title>Comparative analysis of secretome profiles of manganese(II)-oxidizing ascomycete fungi.</title>
        <authorList>
            <consortium name="DOE Joint Genome Institute"/>
            <person name="Zeiner C.A."/>
            <person name="Purvine S.O."/>
            <person name="Zink E.M."/>
            <person name="Wu S."/>
            <person name="Pasa-Tolic L."/>
            <person name="Chaput D.L."/>
            <person name="Haridas S."/>
            <person name="Grigoriev I.V."/>
            <person name="Santelli C.M."/>
            <person name="Hansel C.M."/>
        </authorList>
    </citation>
    <scope>NUCLEOTIDE SEQUENCE [LARGE SCALE GENOMIC DNA]</scope>
    <source>
        <strain evidence="1 2">AP3s5-JAC2a</strain>
    </source>
</reference>
<evidence type="ECO:0000313" key="1">
    <source>
        <dbReference type="EMBL" id="OAG12755.1"/>
    </source>
</evidence>
<gene>
    <name evidence="1" type="ORF">CC84DRAFT_158280</name>
</gene>
<organism evidence="1 2">
    <name type="scientific">Paraphaeosphaeria sporulosa</name>
    <dbReference type="NCBI Taxonomy" id="1460663"/>
    <lineage>
        <taxon>Eukaryota</taxon>
        <taxon>Fungi</taxon>
        <taxon>Dikarya</taxon>
        <taxon>Ascomycota</taxon>
        <taxon>Pezizomycotina</taxon>
        <taxon>Dothideomycetes</taxon>
        <taxon>Pleosporomycetidae</taxon>
        <taxon>Pleosporales</taxon>
        <taxon>Massarineae</taxon>
        <taxon>Didymosphaeriaceae</taxon>
        <taxon>Paraphaeosphaeria</taxon>
    </lineage>
</organism>
<dbReference type="AlphaFoldDB" id="A0A177CYY6"/>